<comment type="caution">
    <text evidence="2">The sequence shown here is derived from an EMBL/GenBank/DDBJ whole genome shotgun (WGS) entry which is preliminary data.</text>
</comment>
<keyword evidence="3" id="KW-1185">Reference proteome</keyword>
<name>A0ABQ8FPF4_9FUNG</name>
<evidence type="ECO:0000256" key="1">
    <source>
        <dbReference type="SAM" id="MobiDB-lite"/>
    </source>
</evidence>
<feature type="region of interest" description="Disordered" evidence="1">
    <location>
        <begin position="1"/>
        <end position="25"/>
    </location>
</feature>
<feature type="region of interest" description="Disordered" evidence="1">
    <location>
        <begin position="281"/>
        <end position="301"/>
    </location>
</feature>
<dbReference type="Proteomes" id="UP001648503">
    <property type="component" value="Unassembled WGS sequence"/>
</dbReference>
<protein>
    <recommendedName>
        <fullName evidence="4">ARID domain-containing protein</fullName>
    </recommendedName>
</protein>
<accession>A0ABQ8FPF4</accession>
<evidence type="ECO:0008006" key="4">
    <source>
        <dbReference type="Google" id="ProtNLM"/>
    </source>
</evidence>
<evidence type="ECO:0000313" key="3">
    <source>
        <dbReference type="Proteomes" id="UP001648503"/>
    </source>
</evidence>
<proteinExistence type="predicted"/>
<dbReference type="EMBL" id="JAFCIX010000040">
    <property type="protein sequence ID" value="KAH6600334.1"/>
    <property type="molecule type" value="Genomic_DNA"/>
</dbReference>
<gene>
    <name evidence="2" type="ORF">BASA50_002345</name>
</gene>
<evidence type="ECO:0000313" key="2">
    <source>
        <dbReference type="EMBL" id="KAH6600334.1"/>
    </source>
</evidence>
<feature type="compositionally biased region" description="Polar residues" evidence="1">
    <location>
        <begin position="1"/>
        <end position="12"/>
    </location>
</feature>
<reference evidence="2 3" key="1">
    <citation type="submission" date="2021-02" db="EMBL/GenBank/DDBJ databases">
        <title>Variation within the Batrachochytrium salamandrivorans European outbreak.</title>
        <authorList>
            <person name="Kelly M."/>
            <person name="Pasmans F."/>
            <person name="Shea T.P."/>
            <person name="Munoz J.F."/>
            <person name="Carranza S."/>
            <person name="Cuomo C.A."/>
            <person name="Martel A."/>
        </authorList>
    </citation>
    <scope>NUCLEOTIDE SEQUENCE [LARGE SCALE GENOMIC DNA]</scope>
    <source>
        <strain evidence="2 3">AMFP18/2</strain>
    </source>
</reference>
<organism evidence="2 3">
    <name type="scientific">Batrachochytrium salamandrivorans</name>
    <dbReference type="NCBI Taxonomy" id="1357716"/>
    <lineage>
        <taxon>Eukaryota</taxon>
        <taxon>Fungi</taxon>
        <taxon>Fungi incertae sedis</taxon>
        <taxon>Chytridiomycota</taxon>
        <taxon>Chytridiomycota incertae sedis</taxon>
        <taxon>Chytridiomycetes</taxon>
        <taxon>Rhizophydiales</taxon>
        <taxon>Rhizophydiales incertae sedis</taxon>
        <taxon>Batrachochytrium</taxon>
    </lineage>
</organism>
<sequence length="301" mass="34134">MSSSTLPETTQEAIRASQHLDNKDPLIGNFSKDTYMTPETPTIHGRFNSPLEATILPTRSITPKPSKSEDNARAYSLVTHPFTDVNIRRQYLWFLHLQHHRLASGVVATEYGGAEKITNWRLLATLLGVNVIQSTSYAHRLKKFVYENHLDVFLQTSFKETIEFSKTYSASIPKSHPEVQSPNSIAVSRPLHAHMCRQRTESRIQGNRLLGNIPLRRDSDIYPHFESACDTRMLPRGEPRGRLFATRRHFGHTIDKQDSFITPIACIENDSAQKCHSHADTRNVDGEEMAGLHPRSLSLAR</sequence>